<organism evidence="2 3">
    <name type="scientific">Gordonia phthalatica</name>
    <dbReference type="NCBI Taxonomy" id="1136941"/>
    <lineage>
        <taxon>Bacteria</taxon>
        <taxon>Bacillati</taxon>
        <taxon>Actinomycetota</taxon>
        <taxon>Actinomycetes</taxon>
        <taxon>Mycobacteriales</taxon>
        <taxon>Gordoniaceae</taxon>
        <taxon>Gordonia</taxon>
    </lineage>
</organism>
<dbReference type="EMBL" id="CP011853">
    <property type="protein sequence ID" value="ALG86569.1"/>
    <property type="molecule type" value="Genomic_DNA"/>
</dbReference>
<keyword evidence="1" id="KW-0472">Membrane</keyword>
<reference evidence="3" key="1">
    <citation type="submission" date="2015-06" db="EMBL/GenBank/DDBJ databases">
        <title>Complete genome sequence and metabolic analysis of phthalate degradation pathway in Gordonia sp. QH-11.</title>
        <authorList>
            <person name="Jin D."/>
            <person name="Kong X."/>
            <person name="Bai Z."/>
        </authorList>
    </citation>
    <scope>NUCLEOTIDE SEQUENCE [LARGE SCALE GENOMIC DNA]</scope>
    <source>
        <strain evidence="3">QH-11</strain>
    </source>
</reference>
<evidence type="ECO:0000313" key="3">
    <source>
        <dbReference type="Proteomes" id="UP000063789"/>
    </source>
</evidence>
<accession>A0A0N9NHC2</accession>
<dbReference type="Proteomes" id="UP000063789">
    <property type="component" value="Chromosome"/>
</dbReference>
<protein>
    <submittedName>
        <fullName evidence="2">Membrane protein</fullName>
    </submittedName>
</protein>
<keyword evidence="1" id="KW-0812">Transmembrane</keyword>
<proteinExistence type="predicted"/>
<dbReference type="InterPro" id="IPR021215">
    <property type="entry name" value="DUF2752"/>
</dbReference>
<dbReference type="AlphaFoldDB" id="A0A0N9NHC2"/>
<evidence type="ECO:0000313" key="2">
    <source>
        <dbReference type="EMBL" id="ALG86569.1"/>
    </source>
</evidence>
<dbReference type="PATRIC" id="fig|1136941.3.peg.691"/>
<feature type="transmembrane region" description="Helical" evidence="1">
    <location>
        <begin position="106"/>
        <end position="125"/>
    </location>
</feature>
<dbReference type="KEGG" id="goq:ACH46_03410"/>
<feature type="transmembrane region" description="Helical" evidence="1">
    <location>
        <begin position="9"/>
        <end position="29"/>
    </location>
</feature>
<feature type="transmembrane region" description="Helical" evidence="1">
    <location>
        <begin position="74"/>
        <end position="94"/>
    </location>
</feature>
<gene>
    <name evidence="2" type="ORF">ACH46_03410</name>
</gene>
<dbReference type="Pfam" id="PF10825">
    <property type="entry name" value="DUF2752"/>
    <property type="match status" value="1"/>
</dbReference>
<dbReference type="STRING" id="1136941.ACH46_03410"/>
<keyword evidence="3" id="KW-1185">Reference proteome</keyword>
<name>A0A0N9NHC2_9ACTN</name>
<evidence type="ECO:0000256" key="1">
    <source>
        <dbReference type="SAM" id="Phobius"/>
    </source>
</evidence>
<reference evidence="2 3" key="2">
    <citation type="journal article" date="2017" name="Int. J. Syst. Evol. Microbiol.">
        <title>Gordonia phthalatica sp. nov., a di-n-butyl phthalate-degrading bacterium isolated from activated sludge.</title>
        <authorList>
            <person name="Jin D."/>
            <person name="Kong X."/>
            <person name="Jia M."/>
            <person name="Yu X."/>
            <person name="Wang X."/>
            <person name="Zhuang X."/>
            <person name="Deng Y."/>
            <person name="Bai Z."/>
        </authorList>
    </citation>
    <scope>NUCLEOTIDE SEQUENCE [LARGE SCALE GENOMIC DNA]</scope>
    <source>
        <strain evidence="2 3">QH-11</strain>
    </source>
</reference>
<keyword evidence="1" id="KW-1133">Transmembrane helix</keyword>
<sequence length="138" mass="14877">MPWFLRHRIVTPLLAVVGVAVVCAVVWVGDPTTPGGFLPPCPTAVLLHLDCPVCGSTRMLYALLHGDLGAALRYNALGVMVTVLLVIAFATYVVGLWRGRRIRTWLSWRYTPLVAGIVAAAWFVVRAVPVGPFTGLAV</sequence>